<keyword evidence="2" id="KW-0004">4Fe-4S</keyword>
<dbReference type="AlphaFoldDB" id="A0A4R1RM62"/>
<evidence type="ECO:0000256" key="2">
    <source>
        <dbReference type="ARBA" id="ARBA00022485"/>
    </source>
</evidence>
<proteinExistence type="predicted"/>
<keyword evidence="3" id="KW-0949">S-adenosyl-L-methionine</keyword>
<reference evidence="8 9" key="1">
    <citation type="submission" date="2019-03" db="EMBL/GenBank/DDBJ databases">
        <title>Genomic Encyclopedia of Type Strains, Phase IV (KMG-IV): sequencing the most valuable type-strain genomes for metagenomic binning, comparative biology and taxonomic classification.</title>
        <authorList>
            <person name="Goeker M."/>
        </authorList>
    </citation>
    <scope>NUCLEOTIDE SEQUENCE [LARGE SCALE GENOMIC DNA]</scope>
    <source>
        <strain evidence="8 9">LX-B</strain>
    </source>
</reference>
<dbReference type="EMBL" id="SLUN01000014">
    <property type="protein sequence ID" value="TCL67348.1"/>
    <property type="molecule type" value="Genomic_DNA"/>
</dbReference>
<dbReference type="PROSITE" id="PS51918">
    <property type="entry name" value="RADICAL_SAM"/>
    <property type="match status" value="1"/>
</dbReference>
<dbReference type="PANTHER" id="PTHR30352">
    <property type="entry name" value="PYRUVATE FORMATE-LYASE-ACTIVATING ENZYME"/>
    <property type="match status" value="1"/>
</dbReference>
<dbReference type="Proteomes" id="UP000295008">
    <property type="component" value="Unassembled WGS sequence"/>
</dbReference>
<sequence>MTKRIHLLYADGEGHLFEEKELTALGLNGREAVIADERWIDLPEGGELVLLPGRSPMGFDEAAGELEVVEESVALAALLPVGYTRALLPGYEIQEPRELPLFGYTAVGAADGRLKVAAFQTDEDRKWNPLHYNTADLPERIAAGRRRFPENRILEQLARCALEYHCLTAQNLFYRRWEAGIPVSPVCNCDCMGCISQQPAECCPAPQSRIRFVPSVREVAELAAAHLAEAEEGIVSFGQGCEGEPSLQSDLLAEAIAAVRRQTGRGTVNINSNAGDTRAIARLAGAGLDSIRVSLFSAIPEDYQWYHRPRGYGLADVVASLRHAAGHGLQTSLNLLLFPGFTNQPRQTEALYRLIADTGLFQLQLRNLNLDPEKLDPLLGAEETPEIADWLAGLKQAFPQLRIGNYSQPKRA</sequence>
<name>A0A4R1RM62_HYDET</name>
<evidence type="ECO:0000259" key="7">
    <source>
        <dbReference type="PROSITE" id="PS51918"/>
    </source>
</evidence>
<dbReference type="SUPFAM" id="SSF102114">
    <property type="entry name" value="Radical SAM enzymes"/>
    <property type="match status" value="1"/>
</dbReference>
<evidence type="ECO:0000256" key="1">
    <source>
        <dbReference type="ARBA" id="ARBA00001966"/>
    </source>
</evidence>
<protein>
    <submittedName>
        <fullName evidence="8">Radical SAM family protein</fullName>
    </submittedName>
</protein>
<evidence type="ECO:0000256" key="4">
    <source>
        <dbReference type="ARBA" id="ARBA00022723"/>
    </source>
</evidence>
<feature type="domain" description="Radical SAM core" evidence="7">
    <location>
        <begin position="173"/>
        <end position="395"/>
    </location>
</feature>
<dbReference type="GO" id="GO:0003824">
    <property type="term" value="F:catalytic activity"/>
    <property type="evidence" value="ECO:0007669"/>
    <property type="project" value="InterPro"/>
</dbReference>
<keyword evidence="9" id="KW-1185">Reference proteome</keyword>
<dbReference type="InterPro" id="IPR007197">
    <property type="entry name" value="rSAM"/>
</dbReference>
<evidence type="ECO:0000313" key="9">
    <source>
        <dbReference type="Proteomes" id="UP000295008"/>
    </source>
</evidence>
<dbReference type="GO" id="GO:0046872">
    <property type="term" value="F:metal ion binding"/>
    <property type="evidence" value="ECO:0007669"/>
    <property type="project" value="UniProtKB-KW"/>
</dbReference>
<dbReference type="CDD" id="cd01335">
    <property type="entry name" value="Radical_SAM"/>
    <property type="match status" value="1"/>
</dbReference>
<dbReference type="OrthoDB" id="9764628at2"/>
<evidence type="ECO:0000256" key="5">
    <source>
        <dbReference type="ARBA" id="ARBA00023004"/>
    </source>
</evidence>
<organism evidence="8 9">
    <name type="scientific">Hydrogenispora ethanolica</name>
    <dbReference type="NCBI Taxonomy" id="1082276"/>
    <lineage>
        <taxon>Bacteria</taxon>
        <taxon>Bacillati</taxon>
        <taxon>Bacillota</taxon>
        <taxon>Hydrogenispora</taxon>
    </lineage>
</organism>
<keyword evidence="4" id="KW-0479">Metal-binding</keyword>
<evidence type="ECO:0000313" key="8">
    <source>
        <dbReference type="EMBL" id="TCL67348.1"/>
    </source>
</evidence>
<dbReference type="Gene3D" id="3.20.20.70">
    <property type="entry name" value="Aldolase class I"/>
    <property type="match status" value="1"/>
</dbReference>
<evidence type="ECO:0000256" key="6">
    <source>
        <dbReference type="ARBA" id="ARBA00023014"/>
    </source>
</evidence>
<dbReference type="SFLD" id="SFLDG01109">
    <property type="entry name" value="Uncharacterised_Radical_SAM_Su"/>
    <property type="match status" value="1"/>
</dbReference>
<comment type="caution">
    <text evidence="8">The sequence shown here is derived from an EMBL/GenBank/DDBJ whole genome shotgun (WGS) entry which is preliminary data.</text>
</comment>
<dbReference type="InterPro" id="IPR013785">
    <property type="entry name" value="Aldolase_TIM"/>
</dbReference>
<dbReference type="InterPro" id="IPR034457">
    <property type="entry name" value="Organic_radical-activating"/>
</dbReference>
<keyword evidence="5" id="KW-0408">Iron</keyword>
<comment type="cofactor">
    <cofactor evidence="1">
        <name>[4Fe-4S] cluster</name>
        <dbReference type="ChEBI" id="CHEBI:49883"/>
    </cofactor>
</comment>
<evidence type="ECO:0000256" key="3">
    <source>
        <dbReference type="ARBA" id="ARBA00022691"/>
    </source>
</evidence>
<dbReference type="RefSeq" id="WP_132014609.1">
    <property type="nucleotide sequence ID" value="NZ_SLUN01000014.1"/>
</dbReference>
<gene>
    <name evidence="8" type="ORF">EDC14_101437</name>
</gene>
<dbReference type="Pfam" id="PF04055">
    <property type="entry name" value="Radical_SAM"/>
    <property type="match status" value="1"/>
</dbReference>
<accession>A0A4R1RM62</accession>
<dbReference type="PANTHER" id="PTHR30352:SF5">
    <property type="entry name" value="PYRUVATE FORMATE-LYASE 1-ACTIVATING ENZYME"/>
    <property type="match status" value="1"/>
</dbReference>
<keyword evidence="6" id="KW-0411">Iron-sulfur</keyword>
<dbReference type="SFLD" id="SFLDS00029">
    <property type="entry name" value="Radical_SAM"/>
    <property type="match status" value="1"/>
</dbReference>
<dbReference type="InterPro" id="IPR058240">
    <property type="entry name" value="rSAM_sf"/>
</dbReference>
<dbReference type="GO" id="GO:0051539">
    <property type="term" value="F:4 iron, 4 sulfur cluster binding"/>
    <property type="evidence" value="ECO:0007669"/>
    <property type="project" value="UniProtKB-KW"/>
</dbReference>